<proteinExistence type="predicted"/>
<protein>
    <submittedName>
        <fullName evidence="3">FecR domain-containing protein</fullName>
    </submittedName>
</protein>
<keyword evidence="4" id="KW-1185">Reference proteome</keyword>
<accession>A0A853IW99</accession>
<feature type="compositionally biased region" description="Pro residues" evidence="1">
    <location>
        <begin position="237"/>
        <end position="251"/>
    </location>
</feature>
<name>A0A853IW99_9BURK</name>
<dbReference type="EMBL" id="JACCKX010000001">
    <property type="protein sequence ID" value="NZA01947.1"/>
    <property type="molecule type" value="Genomic_DNA"/>
</dbReference>
<feature type="region of interest" description="Disordered" evidence="1">
    <location>
        <begin position="198"/>
        <end position="313"/>
    </location>
</feature>
<feature type="compositionally biased region" description="Low complexity" evidence="1">
    <location>
        <begin position="198"/>
        <end position="236"/>
    </location>
</feature>
<dbReference type="PANTHER" id="PTHR10068:SF14">
    <property type="entry name" value="CELL WALL ADHESIN EAP1"/>
    <property type="match status" value="1"/>
</dbReference>
<evidence type="ECO:0000259" key="2">
    <source>
        <dbReference type="Pfam" id="PF04773"/>
    </source>
</evidence>
<dbReference type="Gene3D" id="2.60.120.1440">
    <property type="match status" value="1"/>
</dbReference>
<feature type="domain" description="FecR protein" evidence="2">
    <location>
        <begin position="15"/>
        <end position="117"/>
    </location>
</feature>
<dbReference type="InterPro" id="IPR006860">
    <property type="entry name" value="FecR"/>
</dbReference>
<dbReference type="RefSeq" id="WP_180550337.1">
    <property type="nucleotide sequence ID" value="NZ_JACCKX010000001.1"/>
</dbReference>
<feature type="compositionally biased region" description="Low complexity" evidence="1">
    <location>
        <begin position="272"/>
        <end position="313"/>
    </location>
</feature>
<dbReference type="AlphaFoldDB" id="A0A853IW99"/>
<sequence>MASAVVRGTVVHEGDVVETGPGGRAQLRMVDGAMIDLEPGSTLRLAEYQLAAQPANHRSLLELVRGGLRTLSGVIGQQDQPGYELRVRTVTIGVRGTEYRTELQGEQVLLDVLQGRVALCNPAGCVDVARGESARAPLSGALPARTAAATVPGGAAAGAATPGAALPTVPGGSTPGLGAVPVPRVSVDGQPVPVTLLPATPAAPATPAGPSGPAAPALPAAPGQPVAPAAPADPGSPATPTPPAGPTPTTPASPGGPGQPATPAQPGGPGTGATHATLANPGGAGQPATPATPAQPGGPGVPATPANPARPAR</sequence>
<evidence type="ECO:0000256" key="1">
    <source>
        <dbReference type="SAM" id="MobiDB-lite"/>
    </source>
</evidence>
<organism evidence="3 4">
    <name type="scientific">Ottowia beijingensis</name>
    <dbReference type="NCBI Taxonomy" id="1207057"/>
    <lineage>
        <taxon>Bacteria</taxon>
        <taxon>Pseudomonadati</taxon>
        <taxon>Pseudomonadota</taxon>
        <taxon>Betaproteobacteria</taxon>
        <taxon>Burkholderiales</taxon>
        <taxon>Comamonadaceae</taxon>
        <taxon>Ottowia</taxon>
    </lineage>
</organism>
<comment type="caution">
    <text evidence="3">The sequence shown here is derived from an EMBL/GenBank/DDBJ whole genome shotgun (WGS) entry which is preliminary data.</text>
</comment>
<evidence type="ECO:0000313" key="3">
    <source>
        <dbReference type="EMBL" id="NZA01947.1"/>
    </source>
</evidence>
<evidence type="ECO:0000313" key="4">
    <source>
        <dbReference type="Proteomes" id="UP000589716"/>
    </source>
</evidence>
<dbReference type="PANTHER" id="PTHR10068">
    <property type="entry name" value="BONE MARROW PROTEOGLYCAN"/>
    <property type="match status" value="1"/>
</dbReference>
<gene>
    <name evidence="3" type="ORF">H0I39_09590</name>
</gene>
<dbReference type="Proteomes" id="UP000589716">
    <property type="component" value="Unassembled WGS sequence"/>
</dbReference>
<reference evidence="3 4" key="1">
    <citation type="submission" date="2020-07" db="EMBL/GenBank/DDBJ databases">
        <authorList>
            <person name="Maaloum M."/>
        </authorList>
    </citation>
    <scope>NUCLEOTIDE SEQUENCE [LARGE SCALE GENOMIC DNA]</scope>
    <source>
        <strain evidence="3 4">GCS-AN-3</strain>
    </source>
</reference>
<dbReference type="Pfam" id="PF04773">
    <property type="entry name" value="FecR"/>
    <property type="match status" value="1"/>
</dbReference>